<protein>
    <submittedName>
        <fullName evidence="3">DUF2285 domain-containing protein</fullName>
    </submittedName>
</protein>
<keyword evidence="4" id="KW-1185">Reference proteome</keyword>
<feature type="region of interest" description="Disordered" evidence="1">
    <location>
        <begin position="25"/>
        <end position="44"/>
    </location>
</feature>
<feature type="domain" description="T6SS Transcription factor RovC-like DNA binding" evidence="2">
    <location>
        <begin position="138"/>
        <end position="228"/>
    </location>
</feature>
<gene>
    <name evidence="3" type="ORF">OIN59_03465</name>
</gene>
<evidence type="ECO:0000256" key="1">
    <source>
        <dbReference type="SAM" id="MobiDB-lite"/>
    </source>
</evidence>
<dbReference type="EMBL" id="JAPCKI010000002">
    <property type="protein sequence ID" value="MDD2176477.1"/>
    <property type="molecule type" value="Genomic_DNA"/>
</dbReference>
<accession>A0ABT5RRZ2</accession>
<evidence type="ECO:0000313" key="4">
    <source>
        <dbReference type="Proteomes" id="UP001148932"/>
    </source>
</evidence>
<organism evidence="3 4">
    <name type="scientific">Acidovorax benzenivorans</name>
    <dbReference type="NCBI Taxonomy" id="2987520"/>
    <lineage>
        <taxon>Bacteria</taxon>
        <taxon>Pseudomonadati</taxon>
        <taxon>Pseudomonadota</taxon>
        <taxon>Betaproteobacteria</taxon>
        <taxon>Burkholderiales</taxon>
        <taxon>Comamonadaceae</taxon>
        <taxon>Acidovorax</taxon>
    </lineage>
</organism>
<comment type="caution">
    <text evidence="3">The sequence shown here is derived from an EMBL/GenBank/DDBJ whole genome shotgun (WGS) entry which is preliminary data.</text>
</comment>
<dbReference type="Proteomes" id="UP001148932">
    <property type="component" value="Unassembled WGS sequence"/>
</dbReference>
<evidence type="ECO:0000313" key="3">
    <source>
        <dbReference type="EMBL" id="MDD2176477.1"/>
    </source>
</evidence>
<name>A0ABT5RRZ2_9BURK</name>
<evidence type="ECO:0000259" key="2">
    <source>
        <dbReference type="Pfam" id="PF10074"/>
    </source>
</evidence>
<reference evidence="3" key="1">
    <citation type="submission" date="2022-10" db="EMBL/GenBank/DDBJ databases">
        <title>Description of microaerobic benzene degrading bacteria.</title>
        <authorList>
            <person name="Bedics A."/>
            <person name="Tancsics A."/>
            <person name="Banerjee S."/>
        </authorList>
    </citation>
    <scope>NUCLEOTIDE SEQUENCE</scope>
    <source>
        <strain evidence="3">D2M1</strain>
    </source>
</reference>
<dbReference type="Pfam" id="PF10074">
    <property type="entry name" value="RovC_DNA-bd"/>
    <property type="match status" value="1"/>
</dbReference>
<sequence length="233" mass="24851">MRWTWMGRRWHGSICAGIPATAWPGSARPASGAPPSHHAGACDVDLDPRLDAREAHPVWIGAEDRLPHLRLAQVRGSVGDGPVFGLWRIRGRKHLLHAGADLILCALDGRQRLQTSVSPALAEGSACRLSLPPGGEAAAASAALQVLRGEHHAPAFRHVSRMDLLHMRGLQALDALQAGCGHREIAEAVFGADAAAGRWHADSDLRAQMRHILSRAKALMAGGYLRLAGVRPG</sequence>
<dbReference type="InterPro" id="IPR018754">
    <property type="entry name" value="RovC-like_DNA-bd"/>
</dbReference>
<feature type="compositionally biased region" description="Low complexity" evidence="1">
    <location>
        <begin position="25"/>
        <end position="41"/>
    </location>
</feature>
<proteinExistence type="predicted"/>